<evidence type="ECO:0000313" key="1">
    <source>
        <dbReference type="EMBL" id="KAJ1368665.1"/>
    </source>
</evidence>
<proteinExistence type="predicted"/>
<gene>
    <name evidence="1" type="ORF">KIN20_029906</name>
</gene>
<sequence length="78" mass="9441">MAYEIYQCYWEVHADFAVWSNYWLLNTCARNSLIHSEERMSRQESERGTPSMSIIYFMHRVVDLKWMSSVERSGRKEL</sequence>
<dbReference type="EMBL" id="JAHQIW010006266">
    <property type="protein sequence ID" value="KAJ1368665.1"/>
    <property type="molecule type" value="Genomic_DNA"/>
</dbReference>
<organism evidence="1 2">
    <name type="scientific">Parelaphostrongylus tenuis</name>
    <name type="common">Meningeal worm</name>
    <dbReference type="NCBI Taxonomy" id="148309"/>
    <lineage>
        <taxon>Eukaryota</taxon>
        <taxon>Metazoa</taxon>
        <taxon>Ecdysozoa</taxon>
        <taxon>Nematoda</taxon>
        <taxon>Chromadorea</taxon>
        <taxon>Rhabditida</taxon>
        <taxon>Rhabditina</taxon>
        <taxon>Rhabditomorpha</taxon>
        <taxon>Strongyloidea</taxon>
        <taxon>Metastrongylidae</taxon>
        <taxon>Parelaphostrongylus</taxon>
    </lineage>
</organism>
<dbReference type="AlphaFoldDB" id="A0AAD5R320"/>
<name>A0AAD5R320_PARTN</name>
<accession>A0AAD5R320</accession>
<dbReference type="Proteomes" id="UP001196413">
    <property type="component" value="Unassembled WGS sequence"/>
</dbReference>
<protein>
    <submittedName>
        <fullName evidence="1">Uncharacterized protein</fullName>
    </submittedName>
</protein>
<evidence type="ECO:0000313" key="2">
    <source>
        <dbReference type="Proteomes" id="UP001196413"/>
    </source>
</evidence>
<comment type="caution">
    <text evidence="1">The sequence shown here is derived from an EMBL/GenBank/DDBJ whole genome shotgun (WGS) entry which is preliminary data.</text>
</comment>
<reference evidence="1" key="1">
    <citation type="submission" date="2021-06" db="EMBL/GenBank/DDBJ databases">
        <title>Parelaphostrongylus tenuis whole genome reference sequence.</title>
        <authorList>
            <person name="Garwood T.J."/>
            <person name="Larsen P.A."/>
            <person name="Fountain-Jones N.M."/>
            <person name="Garbe J.R."/>
            <person name="Macchietto M.G."/>
            <person name="Kania S.A."/>
            <person name="Gerhold R.W."/>
            <person name="Richards J.E."/>
            <person name="Wolf T.M."/>
        </authorList>
    </citation>
    <scope>NUCLEOTIDE SEQUENCE</scope>
    <source>
        <strain evidence="1">MNPRO001-30</strain>
        <tissue evidence="1">Meninges</tissue>
    </source>
</reference>
<keyword evidence="2" id="KW-1185">Reference proteome</keyword>